<keyword evidence="11" id="KW-0234">DNA repair</keyword>
<dbReference type="Pfam" id="PF14579">
    <property type="entry name" value="HHH_6"/>
    <property type="match status" value="1"/>
</dbReference>
<feature type="domain" description="Polymerase/histidinol phosphatase N-terminal" evidence="13">
    <location>
        <begin position="4"/>
        <end position="71"/>
    </location>
</feature>
<comment type="caution">
    <text evidence="14">The sequence shown here is derived from an EMBL/GenBank/DDBJ whole genome shotgun (WGS) entry which is preliminary data.</text>
</comment>
<keyword evidence="8" id="KW-0235">DNA replication</keyword>
<keyword evidence="10" id="KW-0239">DNA-directed DNA polymerase</keyword>
<dbReference type="GO" id="GO:0006260">
    <property type="term" value="P:DNA replication"/>
    <property type="evidence" value="ECO:0007669"/>
    <property type="project" value="UniProtKB-KW"/>
</dbReference>
<dbReference type="GO" id="GO:0003676">
    <property type="term" value="F:nucleic acid binding"/>
    <property type="evidence" value="ECO:0007669"/>
    <property type="project" value="InterPro"/>
</dbReference>
<dbReference type="EMBL" id="MLJW01000010">
    <property type="protein sequence ID" value="OIR14916.1"/>
    <property type="molecule type" value="Genomic_DNA"/>
</dbReference>
<dbReference type="GO" id="GO:0003887">
    <property type="term" value="F:DNA-directed DNA polymerase activity"/>
    <property type="evidence" value="ECO:0007669"/>
    <property type="project" value="UniProtKB-KW"/>
</dbReference>
<dbReference type="Pfam" id="PF17657">
    <property type="entry name" value="DNA_pol3_finger"/>
    <property type="match status" value="1"/>
</dbReference>
<protein>
    <recommendedName>
        <fullName evidence="4">Error-prone DNA polymerase</fullName>
        <ecNumber evidence="3">2.7.7.7</ecNumber>
    </recommendedName>
</protein>
<comment type="similarity">
    <text evidence="2">Belongs to the DNA polymerase type-C family. DnaE2 subfamily.</text>
</comment>
<evidence type="ECO:0000259" key="13">
    <source>
        <dbReference type="SMART" id="SM00481"/>
    </source>
</evidence>
<evidence type="ECO:0000256" key="12">
    <source>
        <dbReference type="ARBA" id="ARBA00049244"/>
    </source>
</evidence>
<dbReference type="InterPro" id="IPR029460">
    <property type="entry name" value="DNAPol_HHH"/>
</dbReference>
<dbReference type="Gene3D" id="1.10.150.870">
    <property type="match status" value="1"/>
</dbReference>
<keyword evidence="9" id="KW-0227">DNA damage</keyword>
<evidence type="ECO:0000256" key="10">
    <source>
        <dbReference type="ARBA" id="ARBA00022932"/>
    </source>
</evidence>
<dbReference type="PANTHER" id="PTHR32294:SF4">
    <property type="entry name" value="ERROR-PRONE DNA POLYMERASE"/>
    <property type="match status" value="1"/>
</dbReference>
<dbReference type="InterPro" id="IPR003141">
    <property type="entry name" value="Pol/His_phosphatase_N"/>
</dbReference>
<dbReference type="GO" id="GO:0005737">
    <property type="term" value="C:cytoplasm"/>
    <property type="evidence" value="ECO:0007669"/>
    <property type="project" value="UniProtKB-SubCell"/>
</dbReference>
<comment type="subcellular location">
    <subcellularLocation>
        <location evidence="1">Cytoplasm</location>
    </subcellularLocation>
</comment>
<evidence type="ECO:0000256" key="8">
    <source>
        <dbReference type="ARBA" id="ARBA00022705"/>
    </source>
</evidence>
<dbReference type="InterPro" id="IPR023073">
    <property type="entry name" value="DnaE2"/>
</dbReference>
<keyword evidence="6 14" id="KW-0808">Transferase</keyword>
<proteinExistence type="inferred from homology"/>
<dbReference type="GO" id="GO:0008408">
    <property type="term" value="F:3'-5' exonuclease activity"/>
    <property type="evidence" value="ECO:0007669"/>
    <property type="project" value="InterPro"/>
</dbReference>
<dbReference type="InterPro" id="IPR004365">
    <property type="entry name" value="NA-bd_OB_tRNA"/>
</dbReference>
<evidence type="ECO:0000256" key="4">
    <source>
        <dbReference type="ARBA" id="ARBA00017273"/>
    </source>
</evidence>
<dbReference type="InterPro" id="IPR011708">
    <property type="entry name" value="DNA_pol3_alpha_NTPase_dom"/>
</dbReference>
<dbReference type="InterPro" id="IPR016195">
    <property type="entry name" value="Pol/histidinol_Pase-like"/>
</dbReference>
<evidence type="ECO:0000256" key="3">
    <source>
        <dbReference type="ARBA" id="ARBA00012417"/>
    </source>
</evidence>
<accession>A0A1J5TMI5</accession>
<evidence type="ECO:0000256" key="2">
    <source>
        <dbReference type="ARBA" id="ARBA00007391"/>
    </source>
</evidence>
<dbReference type="Gene3D" id="3.20.20.140">
    <property type="entry name" value="Metal-dependent hydrolases"/>
    <property type="match status" value="1"/>
</dbReference>
<dbReference type="GO" id="GO:0006281">
    <property type="term" value="P:DNA repair"/>
    <property type="evidence" value="ECO:0007669"/>
    <property type="project" value="UniProtKB-KW"/>
</dbReference>
<dbReference type="PANTHER" id="PTHR32294">
    <property type="entry name" value="DNA POLYMERASE III SUBUNIT ALPHA"/>
    <property type="match status" value="1"/>
</dbReference>
<comment type="catalytic activity">
    <reaction evidence="12">
        <text>DNA(n) + a 2'-deoxyribonucleoside 5'-triphosphate = DNA(n+1) + diphosphate</text>
        <dbReference type="Rhea" id="RHEA:22508"/>
        <dbReference type="Rhea" id="RHEA-COMP:17339"/>
        <dbReference type="Rhea" id="RHEA-COMP:17340"/>
        <dbReference type="ChEBI" id="CHEBI:33019"/>
        <dbReference type="ChEBI" id="CHEBI:61560"/>
        <dbReference type="ChEBI" id="CHEBI:173112"/>
        <dbReference type="EC" id="2.7.7.7"/>
    </reaction>
</comment>
<evidence type="ECO:0000256" key="5">
    <source>
        <dbReference type="ARBA" id="ARBA00022490"/>
    </source>
</evidence>
<evidence type="ECO:0000256" key="9">
    <source>
        <dbReference type="ARBA" id="ARBA00022763"/>
    </source>
</evidence>
<dbReference type="CDD" id="cd04485">
    <property type="entry name" value="DnaE_OBF"/>
    <property type="match status" value="1"/>
</dbReference>
<evidence type="ECO:0000256" key="1">
    <source>
        <dbReference type="ARBA" id="ARBA00004496"/>
    </source>
</evidence>
<dbReference type="Pfam" id="PF02811">
    <property type="entry name" value="PHP"/>
    <property type="match status" value="1"/>
</dbReference>
<reference evidence="14" key="1">
    <citation type="submission" date="2016-10" db="EMBL/GenBank/DDBJ databases">
        <title>Sequence of Gallionella enrichment culture.</title>
        <authorList>
            <person name="Poehlein A."/>
            <person name="Muehling M."/>
            <person name="Daniel R."/>
        </authorList>
    </citation>
    <scope>NUCLEOTIDE SEQUENCE</scope>
</reference>
<dbReference type="SUPFAM" id="SSF89550">
    <property type="entry name" value="PHP domain-like"/>
    <property type="match status" value="1"/>
</dbReference>
<dbReference type="EC" id="2.7.7.7" evidence="3"/>
<gene>
    <name evidence="14" type="primary">dnaE2_2</name>
    <name evidence="14" type="ORF">GALL_40320</name>
</gene>
<dbReference type="SMART" id="SM00481">
    <property type="entry name" value="POLIIIAc"/>
    <property type="match status" value="1"/>
</dbReference>
<evidence type="ECO:0000256" key="7">
    <source>
        <dbReference type="ARBA" id="ARBA00022695"/>
    </source>
</evidence>
<dbReference type="HAMAP" id="MF_01902">
    <property type="entry name" value="DNApol_error_prone"/>
    <property type="match status" value="1"/>
</dbReference>
<evidence type="ECO:0000313" key="14">
    <source>
        <dbReference type="EMBL" id="OIR14916.1"/>
    </source>
</evidence>
<keyword evidence="5" id="KW-0963">Cytoplasm</keyword>
<dbReference type="InterPro" id="IPR004013">
    <property type="entry name" value="PHP_dom"/>
</dbReference>
<evidence type="ECO:0000256" key="6">
    <source>
        <dbReference type="ARBA" id="ARBA00022679"/>
    </source>
</evidence>
<dbReference type="Pfam" id="PF07733">
    <property type="entry name" value="DNA_pol3_alpha"/>
    <property type="match status" value="1"/>
</dbReference>
<dbReference type="InterPro" id="IPR040982">
    <property type="entry name" value="DNA_pol3_finger"/>
</dbReference>
<evidence type="ECO:0000256" key="11">
    <source>
        <dbReference type="ARBA" id="ARBA00023204"/>
    </source>
</evidence>
<dbReference type="NCBIfam" id="NF004225">
    <property type="entry name" value="PRK05672.1"/>
    <property type="match status" value="1"/>
</dbReference>
<dbReference type="Pfam" id="PF01336">
    <property type="entry name" value="tRNA_anti-codon"/>
    <property type="match status" value="1"/>
</dbReference>
<sequence length="1034" mass="113595">MSYVELHARSAFSFLRGGSLPETIAIAAARLDLPAVALCDRGGVYGAVRLHTTARETGIRALVGCELPMEDGSALPVLVETQAGYRALCTLLSTAHLRSPKGEGRITWRELAGATEGLVALTGDVEGPLRLAWAKGGAEAADEAGRRLIDLFGKGRVYAEIQRHLVRGEDDVNSFVVDWARTRGTPLVATNGVVHAQAEDAPVADVLTCLREHTTLDAAGRLLSRNRERHLKGDREMRALFSDLPEAVDNAAALGARLRFTLADLGYRFPDFEDTQGQSQAAYLRQATREGALTRYGSRYEGEPRRQIERELALIERLGFCGYFLIVWDICRFARQRGILVQGRGSAANSAVCYSLGITAVDPVDQKLLFERFLSEGRTDWPDIDLDLPSAERREEVIQELYRRYGRRGAAMTANVICFRGRSTLREVGKTLGLPDDILDRFSSLYHGGDYPQTLKLTEQLKMAGLSGEHPRLHALVDLCQRIHGLPRHLGQHSGGMVLSAGPIDQFVPLENARMPGRSVLQWDKSDCEDMGIVKIDLLGLGMMAVLQESIALCERQGRPVDLAGLPKDDPATFKLIQEADTVGVFQIESRAQMSTLPRMKPTTFYDLAVEVAIIRPGPIQGDAVNPYLQRRMGLEPVTYPDPRLKDTLERTLGVVLFQEQILRVAMELGGFTAAQADELRRAIGFTRSPERLERMKAKLSDALRRNGVADEAVEKIIHSLATFALYGFPESHAISFALIVYASAWLKVHRPAPFYAALLNNQPMGFYSPASLVQDARRRGIQVLPVCIARSGERCTVEGDTIVRLGLSSVHGVRTASVAAILAARAARPFESIDDFLHRTRLNAEERRALAGSGALNALAGHRRSALWQVEAVHEDDDLFRHAELAGETSPAPLAPMTPLERIQSDYNHLSLTTGSHPMKLFRDRLPDLVPACDLPSLAPGSRIKIGGAVITRQRPGTAKGFCFITLEDETGLANAIIRPKLFEKYRLVINLESALVISGRLQNEHGVIHVMAEAIAPLRAEGLPEAESHDYG</sequence>
<dbReference type="AlphaFoldDB" id="A0A1J5TMI5"/>
<keyword evidence="7 14" id="KW-0548">Nucleotidyltransferase</keyword>
<name>A0A1J5TMI5_9ZZZZ</name>
<dbReference type="InterPro" id="IPR004805">
    <property type="entry name" value="DnaE2/DnaE/PolC"/>
</dbReference>
<organism evidence="14">
    <name type="scientific">mine drainage metagenome</name>
    <dbReference type="NCBI Taxonomy" id="410659"/>
    <lineage>
        <taxon>unclassified sequences</taxon>
        <taxon>metagenomes</taxon>
        <taxon>ecological metagenomes</taxon>
    </lineage>
</organism>
<dbReference type="NCBIfam" id="TIGR00594">
    <property type="entry name" value="polc"/>
    <property type="match status" value="1"/>
</dbReference>